<comment type="caution">
    <text evidence="2">The sequence shown here is derived from an EMBL/GenBank/DDBJ whole genome shotgun (WGS) entry which is preliminary data.</text>
</comment>
<protein>
    <submittedName>
        <fullName evidence="2">SDR family oxidoreductase</fullName>
    </submittedName>
</protein>
<proteinExistence type="predicted"/>
<evidence type="ECO:0000313" key="2">
    <source>
        <dbReference type="EMBL" id="GAA5192563.1"/>
    </source>
</evidence>
<dbReference type="SUPFAM" id="SSF51735">
    <property type="entry name" value="NAD(P)-binding Rossmann-fold domains"/>
    <property type="match status" value="1"/>
</dbReference>
<dbReference type="InterPro" id="IPR051783">
    <property type="entry name" value="NAD(P)-dependent_oxidoreduct"/>
</dbReference>
<dbReference type="InterPro" id="IPR001509">
    <property type="entry name" value="Epimerase_deHydtase"/>
</dbReference>
<dbReference type="PANTHER" id="PTHR48079:SF6">
    <property type="entry name" value="NAD(P)-BINDING DOMAIN-CONTAINING PROTEIN-RELATED"/>
    <property type="match status" value="1"/>
</dbReference>
<gene>
    <name evidence="2" type="ORF">GCM10023322_52460</name>
</gene>
<feature type="domain" description="NAD-dependent epimerase/dehydratase" evidence="1">
    <location>
        <begin position="3"/>
        <end position="203"/>
    </location>
</feature>
<dbReference type="EMBL" id="BAABJQ010000017">
    <property type="protein sequence ID" value="GAA5192563.1"/>
    <property type="molecule type" value="Genomic_DNA"/>
</dbReference>
<evidence type="ECO:0000259" key="1">
    <source>
        <dbReference type="Pfam" id="PF01370"/>
    </source>
</evidence>
<evidence type="ECO:0000313" key="3">
    <source>
        <dbReference type="Proteomes" id="UP001501570"/>
    </source>
</evidence>
<dbReference type="Pfam" id="PF01370">
    <property type="entry name" value="Epimerase"/>
    <property type="match status" value="1"/>
</dbReference>
<dbReference type="PANTHER" id="PTHR48079">
    <property type="entry name" value="PROTEIN YEEZ"/>
    <property type="match status" value="1"/>
</dbReference>
<dbReference type="RefSeq" id="WP_345633927.1">
    <property type="nucleotide sequence ID" value="NZ_BAABJQ010000017.1"/>
</dbReference>
<sequence>MRVFITGAGGYVGGVVAARLVTAGHTVVGLARSDESARRIRRLGAEARLGSLGDVQLLRDSARQADAVVHTAVDYLDPAFAACENTALDALLDAGGGGPLVYTSSTLVLSDTGSEPVGEDGDASVETLQPFKRSGEDRVLRAGGTVVRLGLVYGRNGSSLLATLLSAAREHGVSSYVGSGEARWSTVHVDDVADLFVRVVRAGVSAGGVVHAVEAQAVTWREIAEAIGRNVGVPAVALTLEQAAAAFGPMAVQLTRSLWVTPTRPGEFFGWSPAGKGVIHDLEHGSYRN</sequence>
<name>A0ABP9S9J8_9ACTN</name>
<dbReference type="InterPro" id="IPR036291">
    <property type="entry name" value="NAD(P)-bd_dom_sf"/>
</dbReference>
<reference evidence="3" key="1">
    <citation type="journal article" date="2019" name="Int. J. Syst. Evol. Microbiol.">
        <title>The Global Catalogue of Microorganisms (GCM) 10K type strain sequencing project: providing services to taxonomists for standard genome sequencing and annotation.</title>
        <authorList>
            <consortium name="The Broad Institute Genomics Platform"/>
            <consortium name="The Broad Institute Genome Sequencing Center for Infectious Disease"/>
            <person name="Wu L."/>
            <person name="Ma J."/>
        </authorList>
    </citation>
    <scope>NUCLEOTIDE SEQUENCE [LARGE SCALE GENOMIC DNA]</scope>
    <source>
        <strain evidence="3">JCM 18304</strain>
    </source>
</reference>
<organism evidence="2 3">
    <name type="scientific">Rugosimonospora acidiphila</name>
    <dbReference type="NCBI Taxonomy" id="556531"/>
    <lineage>
        <taxon>Bacteria</taxon>
        <taxon>Bacillati</taxon>
        <taxon>Actinomycetota</taxon>
        <taxon>Actinomycetes</taxon>
        <taxon>Micromonosporales</taxon>
        <taxon>Micromonosporaceae</taxon>
        <taxon>Rugosimonospora</taxon>
    </lineage>
</organism>
<dbReference type="Proteomes" id="UP001501570">
    <property type="component" value="Unassembled WGS sequence"/>
</dbReference>
<keyword evidence="3" id="KW-1185">Reference proteome</keyword>
<dbReference type="Gene3D" id="3.40.50.720">
    <property type="entry name" value="NAD(P)-binding Rossmann-like Domain"/>
    <property type="match status" value="1"/>
</dbReference>
<accession>A0ABP9S9J8</accession>